<dbReference type="RefSeq" id="WP_173810749.1">
    <property type="nucleotide sequence ID" value="NZ_JABSNP010000013.1"/>
</dbReference>
<reference evidence="1 2" key="1">
    <citation type="submission" date="2020-05" db="EMBL/GenBank/DDBJ databases">
        <title>Genomic Encyclopedia of Type Strains, Phase IV (KMG-V): Genome sequencing to study the core and pangenomes of soil and plant-associated prokaryotes.</title>
        <authorList>
            <person name="Whitman W."/>
        </authorList>
    </citation>
    <scope>NUCLEOTIDE SEQUENCE [LARGE SCALE GENOMIC DNA]</scope>
    <source>
        <strain evidence="1 2">9A</strain>
    </source>
</reference>
<proteinExistence type="predicted"/>
<protein>
    <recommendedName>
        <fullName evidence="3">STAS/SEC14 domain-containing protein</fullName>
    </recommendedName>
</protein>
<comment type="caution">
    <text evidence="1">The sequence shown here is derived from an EMBL/GenBank/DDBJ whole genome shotgun (WGS) entry which is preliminary data.</text>
</comment>
<evidence type="ECO:0008006" key="3">
    <source>
        <dbReference type="Google" id="ProtNLM"/>
    </source>
</evidence>
<organism evidence="1 2">
    <name type="scientific">Hymenobacter caeli</name>
    <dbReference type="NCBI Taxonomy" id="2735894"/>
    <lineage>
        <taxon>Bacteria</taxon>
        <taxon>Pseudomonadati</taxon>
        <taxon>Bacteroidota</taxon>
        <taxon>Cytophagia</taxon>
        <taxon>Cytophagales</taxon>
        <taxon>Hymenobacteraceae</taxon>
        <taxon>Hymenobacter</taxon>
    </lineage>
</organism>
<accession>A0ABX2FS72</accession>
<keyword evidence="2" id="KW-1185">Reference proteome</keyword>
<dbReference type="EMBL" id="JABSNP010000013">
    <property type="protein sequence ID" value="NRT20041.1"/>
    <property type="molecule type" value="Genomic_DNA"/>
</dbReference>
<sequence>MNTTYQSADFLDIIYQSHHNILLGRWLRPVTEAEARRGYDDLLAAAQPHRARYWLLDIRRRHRSAPATLAWLLGEYYDQLVHALGPPVCLVYFMAPGLREEFMQDGVVPEPASYAGQPFRMNQVITETDAVAWLLGEQKIR</sequence>
<evidence type="ECO:0000313" key="2">
    <source>
        <dbReference type="Proteomes" id="UP000779507"/>
    </source>
</evidence>
<evidence type="ECO:0000313" key="1">
    <source>
        <dbReference type="EMBL" id="NRT20041.1"/>
    </source>
</evidence>
<name>A0ABX2FS72_9BACT</name>
<dbReference type="Proteomes" id="UP000779507">
    <property type="component" value="Unassembled WGS sequence"/>
</dbReference>
<gene>
    <name evidence="1" type="ORF">HNP98_002879</name>
</gene>